<evidence type="ECO:0000313" key="5">
    <source>
        <dbReference type="EMBL" id="CEK78661.1"/>
    </source>
</evidence>
<dbReference type="SMART" id="SM00034">
    <property type="entry name" value="CLECT"/>
    <property type="match status" value="1"/>
</dbReference>
<dbReference type="AlphaFoldDB" id="A0A0B7AF33"/>
<organism evidence="5">
    <name type="scientific">Arion vulgaris</name>
    <dbReference type="NCBI Taxonomy" id="1028688"/>
    <lineage>
        <taxon>Eukaryota</taxon>
        <taxon>Metazoa</taxon>
        <taxon>Spiralia</taxon>
        <taxon>Lophotrochozoa</taxon>
        <taxon>Mollusca</taxon>
        <taxon>Gastropoda</taxon>
        <taxon>Heterobranchia</taxon>
        <taxon>Euthyneura</taxon>
        <taxon>Panpulmonata</taxon>
        <taxon>Eupulmonata</taxon>
        <taxon>Stylommatophora</taxon>
        <taxon>Helicina</taxon>
        <taxon>Arionoidea</taxon>
        <taxon>Arionidae</taxon>
        <taxon>Arion</taxon>
    </lineage>
</organism>
<evidence type="ECO:0000259" key="4">
    <source>
        <dbReference type="PROSITE" id="PS50041"/>
    </source>
</evidence>
<dbReference type="InterPro" id="IPR016186">
    <property type="entry name" value="C-type_lectin-like/link_sf"/>
</dbReference>
<keyword evidence="2" id="KW-1133">Transmembrane helix</keyword>
<feature type="transmembrane region" description="Helical" evidence="2">
    <location>
        <begin position="301"/>
        <end position="322"/>
    </location>
</feature>
<dbReference type="PROSITE" id="PS50041">
    <property type="entry name" value="C_TYPE_LECTIN_2"/>
    <property type="match status" value="1"/>
</dbReference>
<dbReference type="InterPro" id="IPR016187">
    <property type="entry name" value="CTDL_fold"/>
</dbReference>
<feature type="chain" id="PRO_5002124178" description="C-type lectin domain-containing protein" evidence="3">
    <location>
        <begin position="34"/>
        <end position="555"/>
    </location>
</feature>
<name>A0A0B7AF33_9EUPU</name>
<gene>
    <name evidence="5" type="primary">ORF111312</name>
</gene>
<dbReference type="InterPro" id="IPR001304">
    <property type="entry name" value="C-type_lectin-like"/>
</dbReference>
<evidence type="ECO:0000256" key="3">
    <source>
        <dbReference type="SAM" id="SignalP"/>
    </source>
</evidence>
<proteinExistence type="predicted"/>
<dbReference type="SUPFAM" id="SSF56436">
    <property type="entry name" value="C-type lectin-like"/>
    <property type="match status" value="1"/>
</dbReference>
<dbReference type="Gene3D" id="3.10.100.10">
    <property type="entry name" value="Mannose-Binding Protein A, subunit A"/>
    <property type="match status" value="1"/>
</dbReference>
<reference evidence="5" key="1">
    <citation type="submission" date="2014-12" db="EMBL/GenBank/DDBJ databases">
        <title>Insight into the proteome of Arion vulgaris.</title>
        <authorList>
            <person name="Aradska J."/>
            <person name="Bulat T."/>
            <person name="Smidak R."/>
            <person name="Sarate P."/>
            <person name="Gangsoo J."/>
            <person name="Sialana F."/>
            <person name="Bilban M."/>
            <person name="Lubec G."/>
        </authorList>
    </citation>
    <scope>NUCLEOTIDE SEQUENCE</scope>
    <source>
        <tissue evidence="5">Skin</tissue>
    </source>
</reference>
<feature type="region of interest" description="Disordered" evidence="1">
    <location>
        <begin position="338"/>
        <end position="423"/>
    </location>
</feature>
<feature type="compositionally biased region" description="Polar residues" evidence="1">
    <location>
        <begin position="409"/>
        <end position="418"/>
    </location>
</feature>
<evidence type="ECO:0000256" key="2">
    <source>
        <dbReference type="SAM" id="Phobius"/>
    </source>
</evidence>
<accession>A0A0B7AF33</accession>
<dbReference type="PANTHER" id="PTHR22803">
    <property type="entry name" value="MANNOSE, PHOSPHOLIPASE, LECTIN RECEPTOR RELATED"/>
    <property type="match status" value="1"/>
</dbReference>
<dbReference type="InterPro" id="IPR050111">
    <property type="entry name" value="C-type_lectin/snaclec_domain"/>
</dbReference>
<keyword evidence="3" id="KW-0732">Signal</keyword>
<feature type="domain" description="C-type lectin" evidence="4">
    <location>
        <begin position="56"/>
        <end position="169"/>
    </location>
</feature>
<sequence length="555" mass="63421">MRIRMTTAARQICKSVCISLLFIIVLITSQSECSDLLSRCSPKLPRTNYLKATDWGKCYEFHVEERTWKYANNICSSKGGHLVTIKEESVQRFLLKTLSDFRWPRNGIWIGASDKDKEMDWVWVTGERVKDGYSKWASGQPNCKFFCFEDCALMRWKEGGGEWHDYRCSWLEDYSFICEYDMMPEPSTTTIPTTTTTTNTTISKFPEATANNTTIMKTTDNMSNETNSNTLLSSMRVLNSEYLLHGHRENENKQKNSIIKEEKNNTDVGLHPVAIMKGVNGDRSEQIQESVSSSGLDSGSLALVIAAVLMILAVGLCLMLLVMRRRHRKLIREDDRGISYGNPYYEASPTSQRSDTHSDGNNTDTDDQDDFSGSDLVASGFTDTASCIKPTEKKQPPPHSSRPKRVMNNYDTPPTLTTHLPVFMNKNPYPVEKTTLVKADNPTNRPHMQEVTPNYYDEVRSQYANSQLAYDVPRASNHNWYKNNELDSDNGLPDKDGDMYYNFYDENIYESVDNLADMIEQNRHQPTTELLYVQNPTDEDSNRYVPFLLDTPKES</sequence>
<dbReference type="EMBL" id="HACG01031796">
    <property type="protein sequence ID" value="CEK78661.1"/>
    <property type="molecule type" value="Transcribed_RNA"/>
</dbReference>
<keyword evidence="2" id="KW-0812">Transmembrane</keyword>
<dbReference type="Pfam" id="PF00059">
    <property type="entry name" value="Lectin_C"/>
    <property type="match status" value="1"/>
</dbReference>
<dbReference type="CDD" id="cd00037">
    <property type="entry name" value="CLECT"/>
    <property type="match status" value="1"/>
</dbReference>
<keyword evidence="2" id="KW-0472">Membrane</keyword>
<evidence type="ECO:0000256" key="1">
    <source>
        <dbReference type="SAM" id="MobiDB-lite"/>
    </source>
</evidence>
<protein>
    <recommendedName>
        <fullName evidence="4">C-type lectin domain-containing protein</fullName>
    </recommendedName>
</protein>
<feature type="signal peptide" evidence="3">
    <location>
        <begin position="1"/>
        <end position="33"/>
    </location>
</feature>